<protein>
    <recommendedName>
        <fullName evidence="8">Apolipoprotein N-acyltransferase</fullName>
        <shortName evidence="8">ALP N-acyltransferase</shortName>
        <ecNumber evidence="8">2.3.1.269</ecNumber>
    </recommendedName>
</protein>
<accession>A0A558CMC4</accession>
<evidence type="ECO:0000256" key="7">
    <source>
        <dbReference type="ARBA" id="ARBA00023315"/>
    </source>
</evidence>
<dbReference type="EMBL" id="VJWX01000148">
    <property type="protein sequence ID" value="TVT49875.1"/>
    <property type="molecule type" value="Genomic_DNA"/>
</dbReference>
<comment type="pathway">
    <text evidence="8">Protein modification; lipoprotein biosynthesis (N-acyl transfer).</text>
</comment>
<keyword evidence="3 8" id="KW-0808">Transferase</keyword>
<keyword evidence="6 8" id="KW-0472">Membrane</keyword>
<evidence type="ECO:0000256" key="1">
    <source>
        <dbReference type="ARBA" id="ARBA00004651"/>
    </source>
</evidence>
<evidence type="ECO:0000256" key="2">
    <source>
        <dbReference type="ARBA" id="ARBA00022475"/>
    </source>
</evidence>
<evidence type="ECO:0000313" key="11">
    <source>
        <dbReference type="EMBL" id="TVT49875.1"/>
    </source>
</evidence>
<organism evidence="11 12">
    <name type="scientific">Amycolatopsis rhizosphaerae</name>
    <dbReference type="NCBI Taxonomy" id="2053003"/>
    <lineage>
        <taxon>Bacteria</taxon>
        <taxon>Bacillati</taxon>
        <taxon>Actinomycetota</taxon>
        <taxon>Actinomycetes</taxon>
        <taxon>Pseudonocardiales</taxon>
        <taxon>Pseudonocardiaceae</taxon>
        <taxon>Amycolatopsis</taxon>
    </lineage>
</organism>
<sequence>MAVTAPDTPAPQTVDQPSRPRRRWRAPLLRLALAAASGFVCYLSFAPRDLWWLMPIGFAGFGLVLHGRRLWGGLGYGFVFGLAFFLPLLTWLEDFLGVQFGPWPWLALSAALAAYLGVGGALCTLVARLPGAPVWMAALIIATETPRTWWPLGGFPWGRVAFSQPEGAFLPLASVGGAPLVGFAVVLTGFGLAALVRRVLRLRRDRSWRPLAVPAAAVVLPVAAGLALWPTIGTGADGGNSDSSGSLTVATVQGNAPNVGLGLLNEAGTLRANHLLQNEQLAQEIRSGAIPKPDLVVWPETATRVRGTDPVIDNAVAELGTPALIGAIYWPPGGRVQNSEIVWDPRTGAGERYSKQELVPFAEYVPARAIASWVTPFVDDTSDMAPGTSTAVLDIAGTRVATPICYEIAYDHVSRDAVDAGAKLIVLPTNNAWFGKSEMSYQQLAMARLRAVEHSRAVVVSSTSGVSAFVQPDGTVTRSTEEFTAASLVGRVPLRDTTTLSDRLGASVEYGLIGIALVAVAIGAARTRRTRAEDRRTTVAE</sequence>
<keyword evidence="2 8" id="KW-1003">Cell membrane</keyword>
<feature type="transmembrane region" description="Helical" evidence="8">
    <location>
        <begin position="51"/>
        <end position="67"/>
    </location>
</feature>
<comment type="caution">
    <text evidence="11">The sequence shown here is derived from an EMBL/GenBank/DDBJ whole genome shotgun (WGS) entry which is preliminary data.</text>
</comment>
<dbReference type="GO" id="GO:0016410">
    <property type="term" value="F:N-acyltransferase activity"/>
    <property type="evidence" value="ECO:0007669"/>
    <property type="project" value="UniProtKB-UniRule"/>
</dbReference>
<comment type="subcellular location">
    <subcellularLocation>
        <location evidence="1 8">Cell membrane</location>
        <topology evidence="1 8">Multi-pass membrane protein</topology>
    </subcellularLocation>
</comment>
<dbReference type="InterPro" id="IPR003010">
    <property type="entry name" value="C-N_Hydrolase"/>
</dbReference>
<feature type="transmembrane region" description="Helical" evidence="8">
    <location>
        <begin position="28"/>
        <end position="45"/>
    </location>
</feature>
<dbReference type="OrthoDB" id="9804277at2"/>
<dbReference type="EC" id="2.3.1.269" evidence="8"/>
<keyword evidence="7 8" id="KW-0012">Acyltransferase</keyword>
<feature type="transmembrane region" description="Helical" evidence="8">
    <location>
        <begin position="74"/>
        <end position="92"/>
    </location>
</feature>
<feature type="transmembrane region" description="Helical" evidence="8">
    <location>
        <begin position="172"/>
        <end position="196"/>
    </location>
</feature>
<feature type="transmembrane region" description="Helical" evidence="8">
    <location>
        <begin position="134"/>
        <end position="152"/>
    </location>
</feature>
<evidence type="ECO:0000256" key="3">
    <source>
        <dbReference type="ARBA" id="ARBA00022679"/>
    </source>
</evidence>
<keyword evidence="5 8" id="KW-1133">Transmembrane helix</keyword>
<evidence type="ECO:0000256" key="4">
    <source>
        <dbReference type="ARBA" id="ARBA00022692"/>
    </source>
</evidence>
<dbReference type="PANTHER" id="PTHR38686:SF1">
    <property type="entry name" value="APOLIPOPROTEIN N-ACYLTRANSFERASE"/>
    <property type="match status" value="1"/>
</dbReference>
<feature type="transmembrane region" description="Helical" evidence="8">
    <location>
        <begin position="208"/>
        <end position="229"/>
    </location>
</feature>
<comment type="catalytic activity">
    <reaction evidence="8">
        <text>N-terminal S-1,2-diacyl-sn-glyceryl-L-cysteinyl-[lipoprotein] + a glycerophospholipid = N-acyl-S-1,2-diacyl-sn-glyceryl-L-cysteinyl-[lipoprotein] + a 2-acyl-sn-glycero-3-phospholipid + H(+)</text>
        <dbReference type="Rhea" id="RHEA:48228"/>
        <dbReference type="Rhea" id="RHEA-COMP:14681"/>
        <dbReference type="Rhea" id="RHEA-COMP:14684"/>
        <dbReference type="ChEBI" id="CHEBI:15378"/>
        <dbReference type="ChEBI" id="CHEBI:136912"/>
        <dbReference type="ChEBI" id="CHEBI:140656"/>
        <dbReference type="ChEBI" id="CHEBI:140657"/>
        <dbReference type="ChEBI" id="CHEBI:140660"/>
        <dbReference type="EC" id="2.3.1.269"/>
    </reaction>
</comment>
<name>A0A558CMC4_9PSEU</name>
<dbReference type="PROSITE" id="PS50263">
    <property type="entry name" value="CN_HYDROLASE"/>
    <property type="match status" value="1"/>
</dbReference>
<dbReference type="Gene3D" id="3.60.110.10">
    <property type="entry name" value="Carbon-nitrogen hydrolase"/>
    <property type="match status" value="1"/>
</dbReference>
<evidence type="ECO:0000256" key="6">
    <source>
        <dbReference type="ARBA" id="ARBA00023136"/>
    </source>
</evidence>
<dbReference type="InterPro" id="IPR004563">
    <property type="entry name" value="Apolipo_AcylTrfase"/>
</dbReference>
<reference evidence="11 12" key="2">
    <citation type="submission" date="2019-08" db="EMBL/GenBank/DDBJ databases">
        <title>Amycolatopsis acidicola sp. nov., isolated from peat swamp forest soil.</title>
        <authorList>
            <person name="Srisuk N."/>
        </authorList>
    </citation>
    <scope>NUCLEOTIDE SEQUENCE [LARGE SCALE GENOMIC DNA]</scope>
    <source>
        <strain evidence="11 12">TBRC 6029</strain>
    </source>
</reference>
<proteinExistence type="inferred from homology"/>
<evidence type="ECO:0000259" key="10">
    <source>
        <dbReference type="PROSITE" id="PS50263"/>
    </source>
</evidence>
<evidence type="ECO:0000256" key="5">
    <source>
        <dbReference type="ARBA" id="ARBA00022989"/>
    </source>
</evidence>
<evidence type="ECO:0000256" key="9">
    <source>
        <dbReference type="SAM" id="MobiDB-lite"/>
    </source>
</evidence>
<keyword evidence="12" id="KW-1185">Reference proteome</keyword>
<dbReference type="UniPathway" id="UPA00666"/>
<dbReference type="Proteomes" id="UP000320011">
    <property type="component" value="Unassembled WGS sequence"/>
</dbReference>
<dbReference type="CDD" id="cd07571">
    <property type="entry name" value="ALP_N-acyl_transferase"/>
    <property type="match status" value="1"/>
</dbReference>
<dbReference type="Pfam" id="PF00795">
    <property type="entry name" value="CN_hydrolase"/>
    <property type="match status" value="1"/>
</dbReference>
<reference evidence="11 12" key="1">
    <citation type="submission" date="2019-07" db="EMBL/GenBank/DDBJ databases">
        <authorList>
            <person name="Duangmal K."/>
            <person name="Teo W.F.A."/>
        </authorList>
    </citation>
    <scope>NUCLEOTIDE SEQUENCE [LARGE SCALE GENOMIC DNA]</scope>
    <source>
        <strain evidence="11 12">TBRC 6029</strain>
    </source>
</reference>
<dbReference type="Pfam" id="PF20154">
    <property type="entry name" value="LNT_N"/>
    <property type="match status" value="1"/>
</dbReference>
<keyword evidence="4 8" id="KW-0812">Transmembrane</keyword>
<feature type="domain" description="CN hydrolase" evidence="10">
    <location>
        <begin position="247"/>
        <end position="494"/>
    </location>
</feature>
<feature type="transmembrane region" description="Helical" evidence="8">
    <location>
        <begin position="504"/>
        <end position="525"/>
    </location>
</feature>
<dbReference type="PANTHER" id="PTHR38686">
    <property type="entry name" value="APOLIPOPROTEIN N-ACYLTRANSFERASE"/>
    <property type="match status" value="1"/>
</dbReference>
<dbReference type="InterPro" id="IPR036526">
    <property type="entry name" value="C-N_Hydrolase_sf"/>
</dbReference>
<dbReference type="SUPFAM" id="SSF56317">
    <property type="entry name" value="Carbon-nitrogen hydrolase"/>
    <property type="match status" value="1"/>
</dbReference>
<gene>
    <name evidence="8 11" type="primary">lnt</name>
    <name evidence="11" type="ORF">FNH05_16500</name>
</gene>
<dbReference type="GO" id="GO:0042158">
    <property type="term" value="P:lipoprotein biosynthetic process"/>
    <property type="evidence" value="ECO:0007669"/>
    <property type="project" value="UniProtKB-UniRule"/>
</dbReference>
<dbReference type="InterPro" id="IPR045378">
    <property type="entry name" value="LNT_N"/>
</dbReference>
<dbReference type="NCBIfam" id="TIGR00546">
    <property type="entry name" value="lnt"/>
    <property type="match status" value="1"/>
</dbReference>
<dbReference type="RefSeq" id="WP_144589161.1">
    <property type="nucleotide sequence ID" value="NZ_VJWX01000148.1"/>
</dbReference>
<evidence type="ECO:0000256" key="8">
    <source>
        <dbReference type="HAMAP-Rule" id="MF_01148"/>
    </source>
</evidence>
<dbReference type="HAMAP" id="MF_01148">
    <property type="entry name" value="Lnt"/>
    <property type="match status" value="1"/>
</dbReference>
<keyword evidence="11" id="KW-0449">Lipoprotein</keyword>
<comment type="similarity">
    <text evidence="8">Belongs to the CN hydrolase family. Apolipoprotein N-acyltransferase subfamily.</text>
</comment>
<evidence type="ECO:0000313" key="12">
    <source>
        <dbReference type="Proteomes" id="UP000320011"/>
    </source>
</evidence>
<feature type="transmembrane region" description="Helical" evidence="8">
    <location>
        <begin position="104"/>
        <end position="127"/>
    </location>
</feature>
<feature type="region of interest" description="Disordered" evidence="9">
    <location>
        <begin position="1"/>
        <end position="21"/>
    </location>
</feature>
<dbReference type="GO" id="GO:0005886">
    <property type="term" value="C:plasma membrane"/>
    <property type="evidence" value="ECO:0007669"/>
    <property type="project" value="UniProtKB-SubCell"/>
</dbReference>
<comment type="function">
    <text evidence="8">Catalyzes the phospholipid dependent N-acylation of the N-terminal cysteine of apolipoprotein, the last step in lipoprotein maturation.</text>
</comment>
<dbReference type="AlphaFoldDB" id="A0A558CMC4"/>